<evidence type="ECO:0000313" key="2">
    <source>
        <dbReference type="EMBL" id="STZ68763.1"/>
    </source>
</evidence>
<sequence>MKINKYMGIGFQQQGFALIEVLISVVVLALGILALLATQLRSVGSVRDAETQSIAAQAAQNLIEGMTANPQLELVGSDGVWTKRKYDHYIIEKDPLPDAERDSNDSYDTTNLALKQLKEFNAELNASKLGDMNVRTKICKTNSLKTAIAIDPDTGEVSDWGCDNKASNKVAIKIAWLVQPLSDKNTDKAQTVSYQTYIRDGE</sequence>
<dbReference type="RefSeq" id="WP_074896821.1">
    <property type="nucleotide sequence ID" value="NZ_CP031252.1"/>
</dbReference>
<dbReference type="AlphaFoldDB" id="A0A378U3M6"/>
<keyword evidence="1" id="KW-1133">Transmembrane helix</keyword>
<protein>
    <submittedName>
        <fullName evidence="2">Putative type IV pilus assembly protein PilV</fullName>
    </submittedName>
</protein>
<dbReference type="InterPro" id="IPR013362">
    <property type="entry name" value="Pilus_4_PilV"/>
</dbReference>
<feature type="transmembrane region" description="Helical" evidence="1">
    <location>
        <begin position="15"/>
        <end position="37"/>
    </location>
</feature>
<accession>A0A378U3M6</accession>
<evidence type="ECO:0000313" key="3">
    <source>
        <dbReference type="Proteomes" id="UP000254927"/>
    </source>
</evidence>
<organism evidence="2 3">
    <name type="scientific">Neisseria elongata</name>
    <dbReference type="NCBI Taxonomy" id="495"/>
    <lineage>
        <taxon>Bacteria</taxon>
        <taxon>Pseudomonadati</taxon>
        <taxon>Pseudomonadota</taxon>
        <taxon>Betaproteobacteria</taxon>
        <taxon>Neisseriales</taxon>
        <taxon>Neisseriaceae</taxon>
        <taxon>Neisseria</taxon>
    </lineage>
</organism>
<dbReference type="Pfam" id="PF07963">
    <property type="entry name" value="N_methyl"/>
    <property type="match status" value="1"/>
</dbReference>
<proteinExistence type="predicted"/>
<gene>
    <name evidence="2" type="ORF">NCTC10660_02293</name>
</gene>
<dbReference type="EMBL" id="UGQW01000002">
    <property type="protein sequence ID" value="STZ68763.1"/>
    <property type="molecule type" value="Genomic_DNA"/>
</dbReference>
<keyword evidence="1" id="KW-0812">Transmembrane</keyword>
<dbReference type="NCBIfam" id="TIGR02523">
    <property type="entry name" value="type_IV_pilV"/>
    <property type="match status" value="1"/>
</dbReference>
<evidence type="ECO:0000256" key="1">
    <source>
        <dbReference type="SAM" id="Phobius"/>
    </source>
</evidence>
<dbReference type="InterPro" id="IPR012902">
    <property type="entry name" value="N_methyl_site"/>
</dbReference>
<name>A0A378U3M6_NEIEL</name>
<keyword evidence="1" id="KW-0472">Membrane</keyword>
<reference evidence="2 3" key="1">
    <citation type="submission" date="2018-06" db="EMBL/GenBank/DDBJ databases">
        <authorList>
            <consortium name="Pathogen Informatics"/>
            <person name="Doyle S."/>
        </authorList>
    </citation>
    <scope>NUCLEOTIDE SEQUENCE [LARGE SCALE GENOMIC DNA]</scope>
    <source>
        <strain evidence="2 3">NCTC10660</strain>
    </source>
</reference>
<dbReference type="NCBIfam" id="TIGR02532">
    <property type="entry name" value="IV_pilin_GFxxxE"/>
    <property type="match status" value="1"/>
</dbReference>
<dbReference type="Proteomes" id="UP000254927">
    <property type="component" value="Unassembled WGS sequence"/>
</dbReference>